<sequence>MARPTVDADGFPLLPQSSSGNTIRLVSGQVQGNAVTSDEANGKVEPTRVKFQRHATGDPNPGPVKPSSRRANSVSSAIHNENSLLEPIRNLNIVPVKQKVGSRHADVIDEWDGSGFGRSMLHHSGPYDAAAPSRNDIKKVGQSRAPMKAFKDVSGGIDPAASGINAPGSSKRPSDATYTENPFDDDNLAMSPLSPSEMDKAFLPALGPGAASSSNEASRRAPHKTHHKKNSSKHGQNVTSPRGEGLTGQYSTSLPASGGHFPTHTASGAAVEQKNDWQVDERRRREREREHKHKALQAAWGIDEPEPFEEFGYSPRYEEPNYYGGQSSPAHNVTSGIPVQPSDYSTSRATNGDGNAQAGAGGKAGLKRTRSLLQRLRSMRDSPNVPANAYHEDQRSSSPHSPFSEDTLGIREAVPEDDESPRTGSSASTQPSVSGTTTKRRNSFLNRRRPSKMGSSGNGTPGSQSPVPVKLADEFRSDDTINDREEYLVTPGKEFPTSPPIVTDTRSAATPTKGILKNGAGYFPPSGTYGSSSEYTTRMRNEGREKALPPPPPPPGPVLPDWHLPAEGDTYRPREEGFSQSNGGANVKRKTSMLKKMRDRITKQP</sequence>
<dbReference type="EMBL" id="JASBWS010000067">
    <property type="protein sequence ID" value="KAJ9102002.1"/>
    <property type="molecule type" value="Genomic_DNA"/>
</dbReference>
<comment type="caution">
    <text evidence="1">The sequence shown here is derived from an EMBL/GenBank/DDBJ whole genome shotgun (WGS) entry which is preliminary data.</text>
</comment>
<reference evidence="1" key="1">
    <citation type="submission" date="2023-04" db="EMBL/GenBank/DDBJ databases">
        <title>Draft Genome sequencing of Naganishia species isolated from polar environments using Oxford Nanopore Technology.</title>
        <authorList>
            <person name="Leo P."/>
            <person name="Venkateswaran K."/>
        </authorList>
    </citation>
    <scope>NUCLEOTIDE SEQUENCE</scope>
    <source>
        <strain evidence="1">MNA-CCFEE 5262</strain>
    </source>
</reference>
<protein>
    <submittedName>
        <fullName evidence="1">Uncharacterized protein</fullName>
    </submittedName>
</protein>
<organism evidence="1 2">
    <name type="scientific">Naganishia adeliensis</name>
    <dbReference type="NCBI Taxonomy" id="92952"/>
    <lineage>
        <taxon>Eukaryota</taxon>
        <taxon>Fungi</taxon>
        <taxon>Dikarya</taxon>
        <taxon>Basidiomycota</taxon>
        <taxon>Agaricomycotina</taxon>
        <taxon>Tremellomycetes</taxon>
        <taxon>Filobasidiales</taxon>
        <taxon>Filobasidiaceae</taxon>
        <taxon>Naganishia</taxon>
    </lineage>
</organism>
<accession>A0ACC2VU89</accession>
<evidence type="ECO:0000313" key="1">
    <source>
        <dbReference type="EMBL" id="KAJ9102002.1"/>
    </source>
</evidence>
<keyword evidence="2" id="KW-1185">Reference proteome</keyword>
<gene>
    <name evidence="1" type="ORF">QFC20_005151</name>
</gene>
<evidence type="ECO:0000313" key="2">
    <source>
        <dbReference type="Proteomes" id="UP001230649"/>
    </source>
</evidence>
<proteinExistence type="predicted"/>
<name>A0ACC2VU89_9TREE</name>
<dbReference type="Proteomes" id="UP001230649">
    <property type="component" value="Unassembled WGS sequence"/>
</dbReference>